<evidence type="ECO:0000259" key="1">
    <source>
        <dbReference type="PROSITE" id="PS50206"/>
    </source>
</evidence>
<dbReference type="InterPro" id="IPR036873">
    <property type="entry name" value="Rhodanese-like_dom_sf"/>
</dbReference>
<feature type="non-terminal residue" evidence="2">
    <location>
        <position position="1"/>
    </location>
</feature>
<protein>
    <submittedName>
        <fullName evidence="2">Rhodanese domain-containing protein</fullName>
    </submittedName>
</protein>
<evidence type="ECO:0000313" key="2">
    <source>
        <dbReference type="EMBL" id="GFH24319.1"/>
    </source>
</evidence>
<dbReference type="Proteomes" id="UP000485058">
    <property type="component" value="Unassembled WGS sequence"/>
</dbReference>
<dbReference type="SUPFAM" id="SSF52821">
    <property type="entry name" value="Rhodanese/Cell cycle control phosphatase"/>
    <property type="match status" value="1"/>
</dbReference>
<dbReference type="EMBL" id="BLLF01002502">
    <property type="protein sequence ID" value="GFH24319.1"/>
    <property type="molecule type" value="Genomic_DNA"/>
</dbReference>
<dbReference type="Gene3D" id="3.40.250.10">
    <property type="entry name" value="Rhodanese-like domain"/>
    <property type="match status" value="1"/>
</dbReference>
<organism evidence="2 3">
    <name type="scientific">Haematococcus lacustris</name>
    <name type="common">Green alga</name>
    <name type="synonym">Haematococcus pluvialis</name>
    <dbReference type="NCBI Taxonomy" id="44745"/>
    <lineage>
        <taxon>Eukaryota</taxon>
        <taxon>Viridiplantae</taxon>
        <taxon>Chlorophyta</taxon>
        <taxon>core chlorophytes</taxon>
        <taxon>Chlorophyceae</taxon>
        <taxon>CS clade</taxon>
        <taxon>Chlamydomonadales</taxon>
        <taxon>Haematococcaceae</taxon>
        <taxon>Haematococcus</taxon>
    </lineage>
</organism>
<dbReference type="GO" id="GO:0009507">
    <property type="term" value="C:chloroplast"/>
    <property type="evidence" value="ECO:0007669"/>
    <property type="project" value="TreeGrafter"/>
</dbReference>
<feature type="domain" description="Rhodanese" evidence="1">
    <location>
        <begin position="2"/>
        <end position="58"/>
    </location>
</feature>
<evidence type="ECO:0000313" key="3">
    <source>
        <dbReference type="Proteomes" id="UP000485058"/>
    </source>
</evidence>
<sequence>MVMCESGGSIGEKTGAPLGFQSRSLKAVYYLQQAGVAKVVHVEGGLGQWLREGLPVQGSQVE</sequence>
<dbReference type="AlphaFoldDB" id="A0A699ZXF2"/>
<name>A0A699ZXF2_HAELA</name>
<accession>A0A699ZXF2</accession>
<dbReference type="PANTHER" id="PTHR44920:SF2">
    <property type="entry name" value="RHODANESE DOMAIN-CONTAINING PROTEIN"/>
    <property type="match status" value="1"/>
</dbReference>
<dbReference type="PANTHER" id="PTHR44920">
    <property type="entry name" value="RHODANESE-LIKE DOMAIN-CONTAINING PROTEIN 14, CHLOROPLASTIC-RELATED"/>
    <property type="match status" value="1"/>
</dbReference>
<dbReference type="InterPro" id="IPR001763">
    <property type="entry name" value="Rhodanese-like_dom"/>
</dbReference>
<proteinExistence type="predicted"/>
<comment type="caution">
    <text evidence="2">The sequence shown here is derived from an EMBL/GenBank/DDBJ whole genome shotgun (WGS) entry which is preliminary data.</text>
</comment>
<dbReference type="InterPro" id="IPR043186">
    <property type="entry name" value="Str14"/>
</dbReference>
<gene>
    <name evidence="2" type="ORF">HaLaN_22092</name>
</gene>
<dbReference type="PROSITE" id="PS50206">
    <property type="entry name" value="RHODANESE_3"/>
    <property type="match status" value="1"/>
</dbReference>
<keyword evidence="3" id="KW-1185">Reference proteome</keyword>
<reference evidence="2 3" key="1">
    <citation type="submission" date="2020-02" db="EMBL/GenBank/DDBJ databases">
        <title>Draft genome sequence of Haematococcus lacustris strain NIES-144.</title>
        <authorList>
            <person name="Morimoto D."/>
            <person name="Nakagawa S."/>
            <person name="Yoshida T."/>
            <person name="Sawayama S."/>
        </authorList>
    </citation>
    <scope>NUCLEOTIDE SEQUENCE [LARGE SCALE GENOMIC DNA]</scope>
    <source>
        <strain evidence="2 3">NIES-144</strain>
    </source>
</reference>